<evidence type="ECO:0000313" key="2">
    <source>
        <dbReference type="EMBL" id="MBD7909361.1"/>
    </source>
</evidence>
<accession>A0ABR8PMH0</accession>
<proteinExistence type="predicted"/>
<keyword evidence="3" id="KW-1185">Reference proteome</keyword>
<comment type="caution">
    <text evidence="2">The sequence shown here is derived from an EMBL/GenBank/DDBJ whole genome shotgun (WGS) entry which is preliminary data.</text>
</comment>
<feature type="region of interest" description="Disordered" evidence="1">
    <location>
        <begin position="15"/>
        <end position="49"/>
    </location>
</feature>
<sequence length="62" mass="6755">MSHYRETLLGVGEIWPGDRKAGTHVGEDVPSVGQSATTVGQPPRSDQEPIFMGHIARPRQIC</sequence>
<evidence type="ECO:0000256" key="1">
    <source>
        <dbReference type="SAM" id="MobiDB-lite"/>
    </source>
</evidence>
<protein>
    <submittedName>
        <fullName evidence="2">Uncharacterized protein</fullName>
    </submittedName>
</protein>
<feature type="compositionally biased region" description="Basic and acidic residues" evidence="1">
    <location>
        <begin position="16"/>
        <end position="27"/>
    </location>
</feature>
<reference evidence="2 3" key="1">
    <citation type="submission" date="2020-08" db="EMBL/GenBank/DDBJ databases">
        <title>A Genomic Blueprint of the Chicken Gut Microbiome.</title>
        <authorList>
            <person name="Gilroy R."/>
            <person name="Ravi A."/>
            <person name="Getino M."/>
            <person name="Pursley I."/>
            <person name="Horton D.L."/>
            <person name="Alikhan N.-F."/>
            <person name="Baker D."/>
            <person name="Gharbi K."/>
            <person name="Hall N."/>
            <person name="Watson M."/>
            <person name="Adriaenssens E.M."/>
            <person name="Foster-Nyarko E."/>
            <person name="Jarju S."/>
            <person name="Secka A."/>
            <person name="Antonio M."/>
            <person name="Oren A."/>
            <person name="Chaudhuri R."/>
            <person name="La Ragione R.M."/>
            <person name="Hildebrand F."/>
            <person name="Pallen M.J."/>
        </authorList>
    </citation>
    <scope>NUCLEOTIDE SEQUENCE [LARGE SCALE GENOMIC DNA]</scope>
    <source>
        <strain evidence="2 3">Sa3CUA8</strain>
    </source>
</reference>
<dbReference type="RefSeq" id="WP_191691473.1">
    <property type="nucleotide sequence ID" value="NZ_JACSQY010000012.1"/>
</dbReference>
<dbReference type="EMBL" id="JACSQY010000012">
    <property type="protein sequence ID" value="MBD7909361.1"/>
    <property type="molecule type" value="Genomic_DNA"/>
</dbReference>
<dbReference type="Proteomes" id="UP000659496">
    <property type="component" value="Unassembled WGS sequence"/>
</dbReference>
<evidence type="ECO:0000313" key="3">
    <source>
        <dbReference type="Proteomes" id="UP000659496"/>
    </source>
</evidence>
<organism evidence="2 3">
    <name type="scientific">Sporosarcina gallistercoris</name>
    <dbReference type="NCBI Taxonomy" id="2762245"/>
    <lineage>
        <taxon>Bacteria</taxon>
        <taxon>Bacillati</taxon>
        <taxon>Bacillota</taxon>
        <taxon>Bacilli</taxon>
        <taxon>Bacillales</taxon>
        <taxon>Caryophanaceae</taxon>
        <taxon>Sporosarcina</taxon>
    </lineage>
</organism>
<gene>
    <name evidence="2" type="ORF">H9659_13575</name>
</gene>
<name>A0ABR8PMH0_9BACL</name>